<evidence type="ECO:0000256" key="1">
    <source>
        <dbReference type="SAM" id="MobiDB-lite"/>
    </source>
</evidence>
<accession>A0AA41YQ69</accession>
<organism evidence="2 3">
    <name type="scientific">Lichenifustis flavocetrariae</name>
    <dbReference type="NCBI Taxonomy" id="2949735"/>
    <lineage>
        <taxon>Bacteria</taxon>
        <taxon>Pseudomonadati</taxon>
        <taxon>Pseudomonadota</taxon>
        <taxon>Alphaproteobacteria</taxon>
        <taxon>Hyphomicrobiales</taxon>
        <taxon>Lichenihabitantaceae</taxon>
        <taxon>Lichenifustis</taxon>
    </lineage>
</organism>
<dbReference type="EMBL" id="JAMOIM010000001">
    <property type="protein sequence ID" value="MCW6506539.1"/>
    <property type="molecule type" value="Genomic_DNA"/>
</dbReference>
<dbReference type="RefSeq" id="WP_282582899.1">
    <property type="nucleotide sequence ID" value="NZ_JAMOIM010000001.1"/>
</dbReference>
<gene>
    <name evidence="2" type="ORF">M8523_00705</name>
</gene>
<feature type="compositionally biased region" description="Basic and acidic residues" evidence="1">
    <location>
        <begin position="65"/>
        <end position="74"/>
    </location>
</feature>
<evidence type="ECO:0000313" key="2">
    <source>
        <dbReference type="EMBL" id="MCW6506539.1"/>
    </source>
</evidence>
<protein>
    <submittedName>
        <fullName evidence="2">Uncharacterized protein</fullName>
    </submittedName>
</protein>
<keyword evidence="3" id="KW-1185">Reference proteome</keyword>
<sequence length="74" mass="7792">MANPGQAPGADAEEPIESRRATLKHADPSEPVMPDGEEMPSPGLSNFGELAPEAARASPLDDIAEAEREQAPRD</sequence>
<dbReference type="AlphaFoldDB" id="A0AA41YQ69"/>
<feature type="region of interest" description="Disordered" evidence="1">
    <location>
        <begin position="1"/>
        <end position="74"/>
    </location>
</feature>
<proteinExistence type="predicted"/>
<comment type="caution">
    <text evidence="2">The sequence shown here is derived from an EMBL/GenBank/DDBJ whole genome shotgun (WGS) entry which is preliminary data.</text>
</comment>
<evidence type="ECO:0000313" key="3">
    <source>
        <dbReference type="Proteomes" id="UP001165667"/>
    </source>
</evidence>
<name>A0AA41YQ69_9HYPH</name>
<dbReference type="Proteomes" id="UP001165667">
    <property type="component" value="Unassembled WGS sequence"/>
</dbReference>
<reference evidence="2" key="1">
    <citation type="submission" date="2022-05" db="EMBL/GenBank/DDBJ databases">
        <authorList>
            <person name="Pankratov T."/>
        </authorList>
    </citation>
    <scope>NUCLEOTIDE SEQUENCE</scope>
    <source>
        <strain evidence="2">BP6-180914</strain>
    </source>
</reference>
<feature type="compositionally biased region" description="Basic and acidic residues" evidence="1">
    <location>
        <begin position="16"/>
        <end position="28"/>
    </location>
</feature>